<keyword evidence="2" id="KW-0808">Transferase</keyword>
<gene>
    <name evidence="2" type="ORF">SAMN05216234_1364</name>
</gene>
<dbReference type="Gene3D" id="3.40.50.2000">
    <property type="entry name" value="Glycogen Phosphorylase B"/>
    <property type="match status" value="2"/>
</dbReference>
<feature type="domain" description="Glycosyl transferase family 1" evidence="1">
    <location>
        <begin position="210"/>
        <end position="361"/>
    </location>
</feature>
<dbReference type="AlphaFoldDB" id="A0A1I5SPR5"/>
<dbReference type="Proteomes" id="UP000199227">
    <property type="component" value="Unassembled WGS sequence"/>
</dbReference>
<keyword evidence="3" id="KW-1185">Reference proteome</keyword>
<dbReference type="EMBL" id="FOXB01000036">
    <property type="protein sequence ID" value="SFP72750.1"/>
    <property type="molecule type" value="Genomic_DNA"/>
</dbReference>
<dbReference type="STRING" id="223786.SAMN05216234_1364"/>
<dbReference type="SUPFAM" id="SSF53756">
    <property type="entry name" value="UDP-Glycosyltransferase/glycogen phosphorylase"/>
    <property type="match status" value="1"/>
</dbReference>
<dbReference type="InterPro" id="IPR001296">
    <property type="entry name" value="Glyco_trans_1"/>
</dbReference>
<dbReference type="OrthoDB" id="9775208at2"/>
<dbReference type="CDD" id="cd03801">
    <property type="entry name" value="GT4_PimA-like"/>
    <property type="match status" value="1"/>
</dbReference>
<evidence type="ECO:0000259" key="1">
    <source>
        <dbReference type="Pfam" id="PF00534"/>
    </source>
</evidence>
<dbReference type="GO" id="GO:0016757">
    <property type="term" value="F:glycosyltransferase activity"/>
    <property type="evidence" value="ECO:0007669"/>
    <property type="project" value="InterPro"/>
</dbReference>
<dbReference type="Pfam" id="PF00534">
    <property type="entry name" value="Glycos_transf_1"/>
    <property type="match status" value="1"/>
</dbReference>
<name>A0A1I5SPR5_9BACT</name>
<organism evidence="2 3">
    <name type="scientific">Hydrogenimonas thermophila</name>
    <dbReference type="NCBI Taxonomy" id="223786"/>
    <lineage>
        <taxon>Bacteria</taxon>
        <taxon>Pseudomonadati</taxon>
        <taxon>Campylobacterota</taxon>
        <taxon>Epsilonproteobacteria</taxon>
        <taxon>Campylobacterales</taxon>
        <taxon>Hydrogenimonadaceae</taxon>
        <taxon>Hydrogenimonas</taxon>
    </lineage>
</organism>
<dbReference type="RefSeq" id="WP_092913499.1">
    <property type="nucleotide sequence ID" value="NZ_FOXB01000036.1"/>
</dbReference>
<sequence length="392" mass="45166">MKILWINDEASFVSSVETYIYQIVQELSKTYDVDNFLLYDVRNRADIDFINAFSFATIMANIKEQIDIIKPDIIYIHQVDNIELMRAISETDVPVVAFIHNHKHFCLREHKYTLLTNQTCTKAVGLGCYSCIGFINKSNSFPYLSINRMSDIKIAQKILKKFDHIVVGSEYMKNHLVMHGFENERLSNIKLFSQPLKHYNNDTSSRNIRHFLFVGELVSGKGVDTLLDAFKKLKHNDIFLDICGDGEERNEFEERVKRLGISNIVRFHGKLNSKRIENFYSNAYAVVIPSRTPEIYNLEGLEAMKFAKAVIASDVGGIREWLKEDENGITVPSNDSKKLASALKFALDNPQKIKKMGQNGFEFYKQNFKPNQHCEEIHNLFNSIILKEPCTV</sequence>
<evidence type="ECO:0000313" key="3">
    <source>
        <dbReference type="Proteomes" id="UP000199227"/>
    </source>
</evidence>
<evidence type="ECO:0000313" key="2">
    <source>
        <dbReference type="EMBL" id="SFP72750.1"/>
    </source>
</evidence>
<accession>A0A1I5SPR5</accession>
<dbReference type="PANTHER" id="PTHR12526">
    <property type="entry name" value="GLYCOSYLTRANSFERASE"/>
    <property type="match status" value="1"/>
</dbReference>
<reference evidence="2 3" key="1">
    <citation type="submission" date="2016-10" db="EMBL/GenBank/DDBJ databases">
        <authorList>
            <person name="de Groot N.N."/>
        </authorList>
    </citation>
    <scope>NUCLEOTIDE SEQUENCE [LARGE SCALE GENOMIC DNA]</scope>
    <source>
        <strain evidence="2 3">EP1-55-1</strain>
    </source>
</reference>
<protein>
    <submittedName>
        <fullName evidence="2">Glycosyltransferase involved in cell wall bisynthesis</fullName>
    </submittedName>
</protein>
<proteinExistence type="predicted"/>